<name>A0AB73T1Z3_9FIRM</name>
<accession>A0AB73T1Z3</accession>
<gene>
    <name evidence="2" type="ORF">C7383_109131</name>
</gene>
<sequence length="267" mass="29760">MKQYLSFFRIRFQTGLQYRTAAIAGISTQFVWGGMEILMFKAFYEASPGAFPMSFEALTSYVWLQQAFLALFMPWFWDAEIFKAISDGNISYELCRPAGLYEMWFTKNMAIRLSKAVLRCFPVLIAAVFLPAPYGIMLPGDIQGTVLFLLSMLLAFGVVVAFSMLIYISVFFTISGQGIKMISSCLAEFLSGAVIPLPFMPDGLRQLAEFLPFASMQNAPLRIYSGDIAGAAAWQVIALQLFWLVFMCAAGKLLMHRALKQVVVQGG</sequence>
<dbReference type="RefSeq" id="WP_109747274.1">
    <property type="nucleotide sequence ID" value="NZ_JANKBI010000010.1"/>
</dbReference>
<organism evidence="2 3">
    <name type="scientific">Murimonas intestini</name>
    <dbReference type="NCBI Taxonomy" id="1337051"/>
    <lineage>
        <taxon>Bacteria</taxon>
        <taxon>Bacillati</taxon>
        <taxon>Bacillota</taxon>
        <taxon>Clostridia</taxon>
        <taxon>Lachnospirales</taxon>
        <taxon>Lachnospiraceae</taxon>
        <taxon>Murimonas</taxon>
    </lineage>
</organism>
<feature type="transmembrane region" description="Helical" evidence="1">
    <location>
        <begin position="228"/>
        <end position="250"/>
    </location>
</feature>
<comment type="caution">
    <text evidence="2">The sequence shown here is derived from an EMBL/GenBank/DDBJ whole genome shotgun (WGS) entry which is preliminary data.</text>
</comment>
<protein>
    <submittedName>
        <fullName evidence="2">ABC-2 type transport system permease protein</fullName>
    </submittedName>
</protein>
<dbReference type="AlphaFoldDB" id="A0AB73T1Z3"/>
<feature type="transmembrane region" description="Helical" evidence="1">
    <location>
        <begin position="181"/>
        <end position="200"/>
    </location>
</feature>
<keyword evidence="3" id="KW-1185">Reference proteome</keyword>
<keyword evidence="1" id="KW-0472">Membrane</keyword>
<keyword evidence="1" id="KW-1133">Transmembrane helix</keyword>
<proteinExistence type="predicted"/>
<dbReference type="PANTHER" id="PTHR36832:SF2">
    <property type="entry name" value="INTEGRAL MEMBRANE PROTEIN"/>
    <property type="match status" value="1"/>
</dbReference>
<evidence type="ECO:0000256" key="1">
    <source>
        <dbReference type="SAM" id="Phobius"/>
    </source>
</evidence>
<dbReference type="Proteomes" id="UP000245412">
    <property type="component" value="Unassembled WGS sequence"/>
</dbReference>
<keyword evidence="1" id="KW-0812">Transmembrane</keyword>
<feature type="transmembrane region" description="Helical" evidence="1">
    <location>
        <begin position="21"/>
        <end position="40"/>
    </location>
</feature>
<dbReference type="EMBL" id="QGGY01000009">
    <property type="protein sequence ID" value="PWJ74395.1"/>
    <property type="molecule type" value="Genomic_DNA"/>
</dbReference>
<reference evidence="2 3" key="1">
    <citation type="submission" date="2018-05" db="EMBL/GenBank/DDBJ databases">
        <authorList>
            <person name="Goeker M."/>
            <person name="Huntemann M."/>
            <person name="Clum A."/>
            <person name="Pillay M."/>
            <person name="Palaniappan K."/>
            <person name="Varghese N."/>
            <person name="Mikhailova N."/>
            <person name="Stamatis D."/>
            <person name="Reddy T."/>
            <person name="Daum C."/>
            <person name="Shapiro N."/>
            <person name="Ivanova N."/>
            <person name="Kyrpides N."/>
            <person name="Woyke T."/>
        </authorList>
    </citation>
    <scope>NUCLEOTIDE SEQUENCE [LARGE SCALE GENOMIC DNA]</scope>
    <source>
        <strain evidence="2 3">DSM 26524</strain>
    </source>
</reference>
<feature type="transmembrane region" description="Helical" evidence="1">
    <location>
        <begin position="60"/>
        <end position="77"/>
    </location>
</feature>
<feature type="transmembrane region" description="Helical" evidence="1">
    <location>
        <begin position="148"/>
        <end position="174"/>
    </location>
</feature>
<evidence type="ECO:0000313" key="2">
    <source>
        <dbReference type="EMBL" id="PWJ74395.1"/>
    </source>
</evidence>
<dbReference type="PANTHER" id="PTHR36832">
    <property type="entry name" value="SLR1174 PROTEIN-RELATED"/>
    <property type="match status" value="1"/>
</dbReference>
<feature type="transmembrane region" description="Helical" evidence="1">
    <location>
        <begin position="116"/>
        <end position="136"/>
    </location>
</feature>
<evidence type="ECO:0000313" key="3">
    <source>
        <dbReference type="Proteomes" id="UP000245412"/>
    </source>
</evidence>